<dbReference type="Proteomes" id="UP000813068">
    <property type="component" value="Unassembled WGS sequence"/>
</dbReference>
<evidence type="ECO:0000313" key="2">
    <source>
        <dbReference type="Proteomes" id="UP000813068"/>
    </source>
</evidence>
<proteinExistence type="predicted"/>
<dbReference type="RefSeq" id="WP_217681724.1">
    <property type="nucleotide sequence ID" value="NZ_JAHRGL010000023.1"/>
</dbReference>
<gene>
    <name evidence="1" type="ORF">KRX52_10680</name>
</gene>
<protein>
    <submittedName>
        <fullName evidence="1">Uncharacterized protein</fullName>
    </submittedName>
</protein>
<reference evidence="1 2" key="1">
    <citation type="submission" date="2021-06" db="EMBL/GenBank/DDBJ databases">
        <title>Differences between aerobic and microaerobic xylene degrading microbial communities.</title>
        <authorList>
            <person name="Banerjee S."/>
            <person name="Tancsics A."/>
        </authorList>
    </citation>
    <scope>NUCLEOTIDE SEQUENCE [LARGE SCALE GENOMIC DNA]</scope>
    <source>
        <strain evidence="1 2">MAP12</strain>
    </source>
</reference>
<evidence type="ECO:0000313" key="1">
    <source>
        <dbReference type="EMBL" id="MBV2133262.1"/>
    </source>
</evidence>
<name>A0ABS6MYE8_9GAMM</name>
<comment type="caution">
    <text evidence="1">The sequence shown here is derived from an EMBL/GenBank/DDBJ whole genome shotgun (WGS) entry which is preliminary data.</text>
</comment>
<organism evidence="1 2">
    <name type="scientific">Geopseudomonas aromaticivorans</name>
    <dbReference type="NCBI Taxonomy" id="2849492"/>
    <lineage>
        <taxon>Bacteria</taxon>
        <taxon>Pseudomonadati</taxon>
        <taxon>Pseudomonadota</taxon>
        <taxon>Gammaproteobacteria</taxon>
        <taxon>Pseudomonadales</taxon>
        <taxon>Pseudomonadaceae</taxon>
        <taxon>Geopseudomonas</taxon>
    </lineage>
</organism>
<keyword evidence="2" id="KW-1185">Reference proteome</keyword>
<sequence length="174" mass="19393">MARLQRQMAVAGWTPDAEALSCNPVKLWLYSVNLHGGPRMVTQAGAQLYREMLSGGGLMGELATQVPVPGDALSDALHFYDTLQEPDTDARQMLTMYLALYARSTRTWGMVKPLNQVEGAHFFVFDWMARDGKTRVLRPAHHHQPGPMSDDEVASLFHFVLDAHLRNHPADAPI</sequence>
<accession>A0ABS6MYE8</accession>
<dbReference type="EMBL" id="JAHRGL010000023">
    <property type="protein sequence ID" value="MBV2133262.1"/>
    <property type="molecule type" value="Genomic_DNA"/>
</dbReference>